<dbReference type="AlphaFoldDB" id="A0A9P7UNR0"/>
<feature type="transmembrane region" description="Helical" evidence="2">
    <location>
        <begin position="244"/>
        <end position="267"/>
    </location>
</feature>
<keyword evidence="2" id="KW-0472">Membrane</keyword>
<feature type="compositionally biased region" description="Basic and acidic residues" evidence="1">
    <location>
        <begin position="291"/>
        <end position="300"/>
    </location>
</feature>
<comment type="caution">
    <text evidence="4">The sequence shown here is derived from an EMBL/GenBank/DDBJ whole genome shotgun (WGS) entry which is preliminary data.</text>
</comment>
<dbReference type="Proteomes" id="UP001049176">
    <property type="component" value="Chromosome 8"/>
</dbReference>
<evidence type="ECO:0000256" key="3">
    <source>
        <dbReference type="SAM" id="SignalP"/>
    </source>
</evidence>
<dbReference type="EMBL" id="CM032188">
    <property type="protein sequence ID" value="KAG7088220.1"/>
    <property type="molecule type" value="Genomic_DNA"/>
</dbReference>
<proteinExistence type="predicted"/>
<sequence length="509" mass="55640">MFVLLFGFLALGPQVVLSNLFRLGLAQVTQCEQFTINFKGEVNTTSPPSSLTVVPFDSVPISIPVPSNALNFTGLDINFLPLKENTTFIVSLDNAENQSLSLVSDFIRISPSQNSSCLSSAPAISTPSPYAIVGGEVRQCEDFTVEYNTTDAPEIRRFFPNGFSFPLMMTSNSKGRATYTMVAFRGQPVVLLFDDGKGSRRTSSLLSVKGDSSSPKKCLSIFSNLTGQPEQSEASPPPKLSKGVIIGLSVGGAIIVLVTLAMTGYILRERNRRRRLMDTPPVHNLPPQHSQGRDMVEEKRRTSHPLPPLPTPDTITYPEGYIKDPPYVLERYSPTLSDYPRTSISWEIVDGEMQTKYRTSQSSRLSTMDIEKMLDIATERESRLPTSPTSPPVQYANAQPADLSPTFSDLRNRSQPDVPQNPSFFGSSSSYAEMYGFGGEADSISEYARTTSELRSPSSFEDRVSHNSGSPIFGLQRSQSASLPRSPFSSAYPSGVLEDRSGPGAVSSF</sequence>
<evidence type="ECO:0000313" key="4">
    <source>
        <dbReference type="EMBL" id="KAG7088220.1"/>
    </source>
</evidence>
<feature type="chain" id="PRO_5040105979" evidence="3">
    <location>
        <begin position="19"/>
        <end position="509"/>
    </location>
</feature>
<dbReference type="RefSeq" id="XP_043004691.1">
    <property type="nucleotide sequence ID" value="XM_043157324.1"/>
</dbReference>
<feature type="compositionally biased region" description="Polar residues" evidence="1">
    <location>
        <begin position="405"/>
        <end position="425"/>
    </location>
</feature>
<gene>
    <name evidence="4" type="ORF">E1B28_012237</name>
</gene>
<keyword evidence="2" id="KW-1133">Transmembrane helix</keyword>
<feature type="region of interest" description="Disordered" evidence="1">
    <location>
        <begin position="380"/>
        <end position="425"/>
    </location>
</feature>
<evidence type="ECO:0000313" key="5">
    <source>
        <dbReference type="Proteomes" id="UP001049176"/>
    </source>
</evidence>
<dbReference type="KEGG" id="more:E1B28_012237"/>
<accession>A0A9P7UNR0</accession>
<keyword evidence="2" id="KW-0812">Transmembrane</keyword>
<dbReference type="GeneID" id="66081312"/>
<feature type="region of interest" description="Disordered" evidence="1">
    <location>
        <begin position="277"/>
        <end position="318"/>
    </location>
</feature>
<feature type="compositionally biased region" description="Polar residues" evidence="1">
    <location>
        <begin position="466"/>
        <end position="492"/>
    </location>
</feature>
<evidence type="ECO:0000256" key="2">
    <source>
        <dbReference type="SAM" id="Phobius"/>
    </source>
</evidence>
<protein>
    <submittedName>
        <fullName evidence="4">Uncharacterized protein</fullName>
    </submittedName>
</protein>
<feature type="signal peptide" evidence="3">
    <location>
        <begin position="1"/>
        <end position="18"/>
    </location>
</feature>
<keyword evidence="3" id="KW-0732">Signal</keyword>
<dbReference type="OrthoDB" id="3266941at2759"/>
<feature type="region of interest" description="Disordered" evidence="1">
    <location>
        <begin position="457"/>
        <end position="509"/>
    </location>
</feature>
<organism evidence="4 5">
    <name type="scientific">Marasmius oreades</name>
    <name type="common">fairy-ring Marasmius</name>
    <dbReference type="NCBI Taxonomy" id="181124"/>
    <lineage>
        <taxon>Eukaryota</taxon>
        <taxon>Fungi</taxon>
        <taxon>Dikarya</taxon>
        <taxon>Basidiomycota</taxon>
        <taxon>Agaricomycotina</taxon>
        <taxon>Agaricomycetes</taxon>
        <taxon>Agaricomycetidae</taxon>
        <taxon>Agaricales</taxon>
        <taxon>Marasmiineae</taxon>
        <taxon>Marasmiaceae</taxon>
        <taxon>Marasmius</taxon>
    </lineage>
</organism>
<name>A0A9P7UNR0_9AGAR</name>
<evidence type="ECO:0000256" key="1">
    <source>
        <dbReference type="SAM" id="MobiDB-lite"/>
    </source>
</evidence>
<reference evidence="4" key="1">
    <citation type="journal article" date="2021" name="Genome Biol. Evol.">
        <title>The assembled and annotated genome of the fairy-ring fungus Marasmius oreades.</title>
        <authorList>
            <person name="Hiltunen M."/>
            <person name="Ament-Velasquez S.L."/>
            <person name="Johannesson H."/>
        </authorList>
    </citation>
    <scope>NUCLEOTIDE SEQUENCE</scope>
    <source>
        <strain evidence="4">03SP1</strain>
    </source>
</reference>
<keyword evidence="5" id="KW-1185">Reference proteome</keyword>